<dbReference type="GeneTree" id="ENSGT00940000159005"/>
<dbReference type="GO" id="GO:0005178">
    <property type="term" value="F:integrin binding"/>
    <property type="evidence" value="ECO:0007669"/>
    <property type="project" value="InterPro"/>
</dbReference>
<dbReference type="SUPFAM" id="SSF48726">
    <property type="entry name" value="Immunoglobulin"/>
    <property type="match status" value="6"/>
</dbReference>
<dbReference type="PANTHER" id="PTHR13771">
    <property type="entry name" value="INTERCELLULAR ADHESION MOLECULE"/>
    <property type="match status" value="1"/>
</dbReference>
<feature type="domain" description="Ig-like" evidence="3">
    <location>
        <begin position="137"/>
        <end position="219"/>
    </location>
</feature>
<dbReference type="SMART" id="SM00409">
    <property type="entry name" value="IG"/>
    <property type="match status" value="4"/>
</dbReference>
<keyword evidence="5" id="KW-1185">Reference proteome</keyword>
<dbReference type="InterPro" id="IPR003598">
    <property type="entry name" value="Ig_sub2"/>
</dbReference>
<keyword evidence="1" id="KW-0812">Transmembrane</keyword>
<feature type="domain" description="Ig-like" evidence="3">
    <location>
        <begin position="228"/>
        <end position="339"/>
    </location>
</feature>
<sequence length="861" mass="95931">MSKRILIVQLFAGLILIVTGETIPCPIELSPSSVVVKYGDPVSVNCSSSQSDIEGIGWESVGGTGLRKVTHLTWTIESLTEWGIKPMCYLTLLNGETCIADLDVILYCKFPFYLLINFFAMTCKESLTTSSSSSAFPENISISSSSLNGVMTEGETHTFTCDIPNVAPGQNLTVRWYKDDEFIFENILNSPILEPTNETFFYPFLPGRQDNRAIFRCEAFMDLGPNGPQLNVSSQDYSIEVLFGPDIRCSDLTVQEGETLEGKCDVTGNPRPKVEWLKNGLPISLSIPLRRTDTGIYTVQAEGRVKANKTLQVSVFYGPEKTCLSTLTVAENTPRLACTEGFPQPSEIWYKDEEEVELPEYLTRRDAGQYVIRSFNRVSSINFTVNVIVLCKSSTRRFLRSCVSCYCDPRSFLLPSDPPTDIVELESADVQLGATLDLKCSSMGAPRPDYSWTYYRMANVMEKTEDGVSRLTIHNATGLNMGSYTCHAWNEGGNVSKTVRVTVKSAKQECPIQITPDVMVLQYQSWKQQTTCEPTSTESSNVKEIYWKANQSSINSTKWTPDTKEDWDPKPVCHGVFNGIGECQKPLHYTLYKTPDAVTINSLGDASSAYEGMELQLQCEVVDVAPAQSITVRWMASKGNRTIELDLMEENGTSCNKSEMRHPVNVLCTTKITLKRTHDGVNIRCEAQLNLPQAGRHSPPSMFSDSLNVSVCYKPEINTTKLAGTVPLFTGYDEDLVCEADGSQPLNITWSYMSATGPIESFNKTLRVSAAGYYNCTVRNPCGSTTHMVKVIFKEDYLPLIAGFVALTVIIISIIFIFIYSIYYKNTKMRRYSLKNPKLSTHNGNVAHNGWDTQFPMTKLS</sequence>
<feature type="chain" id="PRO_5034358468" description="Ig-like domain-containing protein" evidence="2">
    <location>
        <begin position="21"/>
        <end position="861"/>
    </location>
</feature>
<dbReference type="SMART" id="SM00408">
    <property type="entry name" value="IGc2"/>
    <property type="match status" value="3"/>
</dbReference>
<evidence type="ECO:0000313" key="4">
    <source>
        <dbReference type="Ensembl" id="ENSOSIP00000013284.1"/>
    </source>
</evidence>
<dbReference type="InterPro" id="IPR007110">
    <property type="entry name" value="Ig-like_dom"/>
</dbReference>
<dbReference type="PANTHER" id="PTHR13771:SF9">
    <property type="entry name" value="INTERCELLULAR ADHESION MOLECULE 5"/>
    <property type="match status" value="1"/>
</dbReference>
<dbReference type="Proteomes" id="UP000694383">
    <property type="component" value="Unplaced"/>
</dbReference>
<keyword evidence="2" id="KW-0732">Signal</keyword>
<evidence type="ECO:0000256" key="2">
    <source>
        <dbReference type="SAM" id="SignalP"/>
    </source>
</evidence>
<accession>A0A8C7XIV3</accession>
<dbReference type="InterPro" id="IPR036179">
    <property type="entry name" value="Ig-like_dom_sf"/>
</dbReference>
<reference evidence="4" key="1">
    <citation type="submission" date="2025-08" db="UniProtKB">
        <authorList>
            <consortium name="Ensembl"/>
        </authorList>
    </citation>
    <scope>IDENTIFICATION</scope>
</reference>
<dbReference type="InterPro" id="IPR013098">
    <property type="entry name" value="Ig_I-set"/>
</dbReference>
<dbReference type="PROSITE" id="PS50835">
    <property type="entry name" value="IG_LIKE"/>
    <property type="match status" value="5"/>
</dbReference>
<dbReference type="Gene3D" id="2.60.40.10">
    <property type="entry name" value="Immunoglobulins"/>
    <property type="match status" value="6"/>
</dbReference>
<dbReference type="GO" id="GO:0007155">
    <property type="term" value="P:cell adhesion"/>
    <property type="evidence" value="ECO:0007669"/>
    <property type="project" value="InterPro"/>
</dbReference>
<protein>
    <recommendedName>
        <fullName evidence="3">Ig-like domain-containing protein</fullName>
    </recommendedName>
</protein>
<dbReference type="InterPro" id="IPR003599">
    <property type="entry name" value="Ig_sub"/>
</dbReference>
<name>A0A8C7XIV3_9TELE</name>
<feature type="domain" description="Ig-like" evidence="3">
    <location>
        <begin position="715"/>
        <end position="792"/>
    </location>
</feature>
<feature type="signal peptide" evidence="2">
    <location>
        <begin position="1"/>
        <end position="20"/>
    </location>
</feature>
<keyword evidence="1" id="KW-1133">Transmembrane helix</keyword>
<dbReference type="InterPro" id="IPR047012">
    <property type="entry name" value="ICAM_VCAM"/>
</dbReference>
<dbReference type="InterPro" id="IPR013783">
    <property type="entry name" value="Ig-like_fold"/>
</dbReference>
<dbReference type="Pfam" id="PF07679">
    <property type="entry name" value="I-set"/>
    <property type="match status" value="2"/>
</dbReference>
<feature type="domain" description="Ig-like" evidence="3">
    <location>
        <begin position="418"/>
        <end position="502"/>
    </location>
</feature>
<dbReference type="AlphaFoldDB" id="A0A8C7XIV3"/>
<feature type="domain" description="Ig-like" evidence="3">
    <location>
        <begin position="595"/>
        <end position="688"/>
    </location>
</feature>
<evidence type="ECO:0000313" key="5">
    <source>
        <dbReference type="Proteomes" id="UP000694383"/>
    </source>
</evidence>
<feature type="transmembrane region" description="Helical" evidence="1">
    <location>
        <begin position="797"/>
        <end position="823"/>
    </location>
</feature>
<keyword evidence="1" id="KW-0472">Membrane</keyword>
<dbReference type="Ensembl" id="ENSOSIT00000014064.1">
    <property type="protein sequence ID" value="ENSOSIP00000013284.1"/>
    <property type="gene ID" value="ENSOSIG00000007681.1"/>
</dbReference>
<evidence type="ECO:0000256" key="1">
    <source>
        <dbReference type="SAM" id="Phobius"/>
    </source>
</evidence>
<evidence type="ECO:0000259" key="3">
    <source>
        <dbReference type="PROSITE" id="PS50835"/>
    </source>
</evidence>
<organism evidence="4 5">
    <name type="scientific">Oryzias sinensis</name>
    <name type="common">Chinese medaka</name>
    <dbReference type="NCBI Taxonomy" id="183150"/>
    <lineage>
        <taxon>Eukaryota</taxon>
        <taxon>Metazoa</taxon>
        <taxon>Chordata</taxon>
        <taxon>Craniata</taxon>
        <taxon>Vertebrata</taxon>
        <taxon>Euteleostomi</taxon>
        <taxon>Actinopterygii</taxon>
        <taxon>Neopterygii</taxon>
        <taxon>Teleostei</taxon>
        <taxon>Neoteleostei</taxon>
        <taxon>Acanthomorphata</taxon>
        <taxon>Ovalentaria</taxon>
        <taxon>Atherinomorphae</taxon>
        <taxon>Beloniformes</taxon>
        <taxon>Adrianichthyidae</taxon>
        <taxon>Oryziinae</taxon>
        <taxon>Oryzias</taxon>
    </lineage>
</organism>
<proteinExistence type="predicted"/>
<reference evidence="4" key="2">
    <citation type="submission" date="2025-09" db="UniProtKB">
        <authorList>
            <consortium name="Ensembl"/>
        </authorList>
    </citation>
    <scope>IDENTIFICATION</scope>
</reference>